<name>A0A6J6TU97_9ZZZZ</name>
<proteinExistence type="predicted"/>
<feature type="compositionally biased region" description="Gly residues" evidence="1">
    <location>
        <begin position="454"/>
        <end position="463"/>
    </location>
</feature>
<reference evidence="4" key="1">
    <citation type="submission" date="2020-05" db="EMBL/GenBank/DDBJ databases">
        <authorList>
            <person name="Chiriac C."/>
            <person name="Salcher M."/>
            <person name="Ghai R."/>
            <person name="Kavagutti S V."/>
        </authorList>
    </citation>
    <scope>NUCLEOTIDE SEQUENCE</scope>
</reference>
<accession>A0A6J6TU97</accession>
<organism evidence="4">
    <name type="scientific">freshwater metagenome</name>
    <dbReference type="NCBI Taxonomy" id="449393"/>
    <lineage>
        <taxon>unclassified sequences</taxon>
        <taxon>metagenomes</taxon>
        <taxon>ecological metagenomes</taxon>
    </lineage>
</organism>
<dbReference type="InterPro" id="IPR015655">
    <property type="entry name" value="PP2C"/>
</dbReference>
<dbReference type="SMART" id="SM00332">
    <property type="entry name" value="PP2Cc"/>
    <property type="match status" value="1"/>
</dbReference>
<evidence type="ECO:0000256" key="1">
    <source>
        <dbReference type="SAM" id="MobiDB-lite"/>
    </source>
</evidence>
<dbReference type="SMART" id="SM00331">
    <property type="entry name" value="PP2C_SIG"/>
    <property type="match status" value="1"/>
</dbReference>
<keyword evidence="2" id="KW-0472">Membrane</keyword>
<keyword evidence="2" id="KW-0812">Transmembrane</keyword>
<keyword evidence="2" id="KW-1133">Transmembrane helix</keyword>
<feature type="domain" description="PPM-type phosphatase" evidence="3">
    <location>
        <begin position="21"/>
        <end position="255"/>
    </location>
</feature>
<dbReference type="Pfam" id="PF13672">
    <property type="entry name" value="PP2C_2"/>
    <property type="match status" value="1"/>
</dbReference>
<dbReference type="InterPro" id="IPR036457">
    <property type="entry name" value="PPM-type-like_dom_sf"/>
</dbReference>
<evidence type="ECO:0000259" key="3">
    <source>
        <dbReference type="PROSITE" id="PS51746"/>
    </source>
</evidence>
<dbReference type="CDD" id="cd00143">
    <property type="entry name" value="PP2Cc"/>
    <property type="match status" value="1"/>
</dbReference>
<feature type="region of interest" description="Disordered" evidence="1">
    <location>
        <begin position="439"/>
        <end position="472"/>
    </location>
</feature>
<evidence type="ECO:0000313" key="4">
    <source>
        <dbReference type="EMBL" id="CAB4751170.1"/>
    </source>
</evidence>
<dbReference type="PROSITE" id="PS51746">
    <property type="entry name" value="PPM_2"/>
    <property type="match status" value="1"/>
</dbReference>
<dbReference type="EMBL" id="CAEZYQ010000015">
    <property type="protein sequence ID" value="CAB4751170.1"/>
    <property type="molecule type" value="Genomic_DNA"/>
</dbReference>
<dbReference type="SUPFAM" id="SSF81606">
    <property type="entry name" value="PP2C-like"/>
    <property type="match status" value="1"/>
</dbReference>
<sequence length="472" mass="49950">MSQPGSGSDPTSAGPATLRLHWSAISDVGRVRKDNQDSGYAGPWLLTVCDGVGGAMRGDIASSVAVQQLRRLDDEPPGPLEADELLGRVGGALHRAHDRIGEVVDEDPALNGTSTTATVLHFDGRQVGVGHVGDSRAYLLREGEISRLTSDHTFVQSLVDEGRITEAESRVHPHRNLILKAVDGIHEAEPDLFVVALQPGDRLLVCSDGATASLDDDDLLAILGDGTPDYAAVELVRRALDAGSTDNVTCLVADVLDEAAAAARSEELADLQPMVVGAATEVRRRPHRHALGSGLFRGRTDTGEIPAVDADLPPDLPADVHAIPSDPVDPEAVRYAPRPPRRFAWARRALLALVLVGLAWMGVAAAYTWSQQQYYVGEVDGQVQIFRGVDLSLPGVELSEPYESTNVTLDRLPEFVANGVREGVAADDLEDARTIVENLARQMSAEPTDASGETGSGSSGSGSSGSARSEGR</sequence>
<dbReference type="Gene3D" id="3.60.40.10">
    <property type="entry name" value="PPM-type phosphatase domain"/>
    <property type="match status" value="1"/>
</dbReference>
<protein>
    <submittedName>
        <fullName evidence="4">Unannotated protein</fullName>
    </submittedName>
</protein>
<evidence type="ECO:0000256" key="2">
    <source>
        <dbReference type="SAM" id="Phobius"/>
    </source>
</evidence>
<feature type="transmembrane region" description="Helical" evidence="2">
    <location>
        <begin position="349"/>
        <end position="369"/>
    </location>
</feature>
<gene>
    <name evidence="4" type="ORF">UFOPK2761_01982</name>
</gene>
<dbReference type="PANTHER" id="PTHR47992">
    <property type="entry name" value="PROTEIN PHOSPHATASE"/>
    <property type="match status" value="1"/>
</dbReference>
<dbReference type="InterPro" id="IPR001932">
    <property type="entry name" value="PPM-type_phosphatase-like_dom"/>
</dbReference>
<dbReference type="AlphaFoldDB" id="A0A6J6TU97"/>
<dbReference type="GO" id="GO:0004722">
    <property type="term" value="F:protein serine/threonine phosphatase activity"/>
    <property type="evidence" value="ECO:0007669"/>
    <property type="project" value="InterPro"/>
</dbReference>